<keyword evidence="5" id="KW-0732">Signal</keyword>
<evidence type="ECO:0000256" key="4">
    <source>
        <dbReference type="ARBA" id="ARBA00023136"/>
    </source>
</evidence>
<dbReference type="AlphaFoldDB" id="X6MEJ6"/>
<evidence type="ECO:0000256" key="2">
    <source>
        <dbReference type="ARBA" id="ARBA00022692"/>
    </source>
</evidence>
<keyword evidence="7" id="KW-0067">ATP-binding</keyword>
<keyword evidence="8" id="KW-1185">Reference proteome</keyword>
<keyword evidence="4" id="KW-0472">Membrane</keyword>
<feature type="chain" id="PRO_5004975493" evidence="5">
    <location>
        <begin position="20"/>
        <end position="185"/>
    </location>
</feature>
<dbReference type="PANTHER" id="PTHR43394:SF1">
    <property type="entry name" value="ATP-BINDING CASSETTE SUB-FAMILY B MEMBER 10, MITOCHONDRIAL"/>
    <property type="match status" value="1"/>
</dbReference>
<dbReference type="OrthoDB" id="6500128at2759"/>
<reference evidence="7 8" key="1">
    <citation type="journal article" date="2013" name="Curr. Biol.">
        <title>The Genome of the Foraminiferan Reticulomyxa filosa.</title>
        <authorList>
            <person name="Glockner G."/>
            <person name="Hulsmann N."/>
            <person name="Schleicher M."/>
            <person name="Noegel A.A."/>
            <person name="Eichinger L."/>
            <person name="Gallinger C."/>
            <person name="Pawlowski J."/>
            <person name="Sierra R."/>
            <person name="Euteneuer U."/>
            <person name="Pillet L."/>
            <person name="Moustafa A."/>
            <person name="Platzer M."/>
            <person name="Groth M."/>
            <person name="Szafranski K."/>
            <person name="Schliwa M."/>
        </authorList>
    </citation>
    <scope>NUCLEOTIDE SEQUENCE [LARGE SCALE GENOMIC DNA]</scope>
</reference>
<name>X6MEJ6_RETFI</name>
<evidence type="ECO:0000313" key="7">
    <source>
        <dbReference type="EMBL" id="ETO12096.1"/>
    </source>
</evidence>
<comment type="subcellular location">
    <subcellularLocation>
        <location evidence="1">Membrane</location>
        <topology evidence="1">Multi-pass membrane protein</topology>
    </subcellularLocation>
</comment>
<dbReference type="InterPro" id="IPR039421">
    <property type="entry name" value="Type_1_exporter"/>
</dbReference>
<organism evidence="7 8">
    <name type="scientific">Reticulomyxa filosa</name>
    <dbReference type="NCBI Taxonomy" id="46433"/>
    <lineage>
        <taxon>Eukaryota</taxon>
        <taxon>Sar</taxon>
        <taxon>Rhizaria</taxon>
        <taxon>Retaria</taxon>
        <taxon>Foraminifera</taxon>
        <taxon>Monothalamids</taxon>
        <taxon>Reticulomyxidae</taxon>
        <taxon>Reticulomyxa</taxon>
    </lineage>
</organism>
<sequence>MSLSSLSVLLGTVFVIGGAANTCRVYCFSRAGHNVVRRIRQELFDSITKQETEFFDRTSTGELVNRLSSDTTLMGESFGGLQLAAMLRNLAQFVGAFGVMVYLSPELSKVMCALIPLGITGSILFGRFVRSTQEAVQRALSDSTSVAEEKLLNIRTVRSFANEIQERKRYHQQVFHIIYLFIYLF</sequence>
<dbReference type="InterPro" id="IPR011527">
    <property type="entry name" value="ABC1_TM_dom"/>
</dbReference>
<feature type="domain" description="ABC transmembrane type-1" evidence="6">
    <location>
        <begin position="1"/>
        <end position="185"/>
    </location>
</feature>
<keyword evidence="2" id="KW-0812">Transmembrane</keyword>
<feature type="signal peptide" evidence="5">
    <location>
        <begin position="1"/>
        <end position="19"/>
    </location>
</feature>
<dbReference type="PROSITE" id="PS50929">
    <property type="entry name" value="ABC_TM1F"/>
    <property type="match status" value="1"/>
</dbReference>
<dbReference type="GO" id="GO:0005524">
    <property type="term" value="F:ATP binding"/>
    <property type="evidence" value="ECO:0007669"/>
    <property type="project" value="UniProtKB-KW"/>
</dbReference>
<dbReference type="Pfam" id="PF00664">
    <property type="entry name" value="ABC_membrane"/>
    <property type="match status" value="1"/>
</dbReference>
<keyword evidence="3" id="KW-1133">Transmembrane helix</keyword>
<dbReference type="Gene3D" id="1.20.1560.10">
    <property type="entry name" value="ABC transporter type 1, transmembrane domain"/>
    <property type="match status" value="1"/>
</dbReference>
<accession>X6MEJ6</accession>
<proteinExistence type="predicted"/>
<comment type="caution">
    <text evidence="7">The sequence shown here is derived from an EMBL/GenBank/DDBJ whole genome shotgun (WGS) entry which is preliminary data.</text>
</comment>
<evidence type="ECO:0000256" key="1">
    <source>
        <dbReference type="ARBA" id="ARBA00004141"/>
    </source>
</evidence>
<dbReference type="GO" id="GO:0005743">
    <property type="term" value="C:mitochondrial inner membrane"/>
    <property type="evidence" value="ECO:0007669"/>
    <property type="project" value="TreeGrafter"/>
</dbReference>
<evidence type="ECO:0000256" key="3">
    <source>
        <dbReference type="ARBA" id="ARBA00022989"/>
    </source>
</evidence>
<dbReference type="GO" id="GO:0090374">
    <property type="term" value="P:oligopeptide export from mitochondrion"/>
    <property type="evidence" value="ECO:0007669"/>
    <property type="project" value="TreeGrafter"/>
</dbReference>
<dbReference type="PANTHER" id="PTHR43394">
    <property type="entry name" value="ATP-DEPENDENT PERMEASE MDL1, MITOCHONDRIAL"/>
    <property type="match status" value="1"/>
</dbReference>
<dbReference type="GO" id="GO:0015421">
    <property type="term" value="F:ABC-type oligopeptide transporter activity"/>
    <property type="evidence" value="ECO:0007669"/>
    <property type="project" value="TreeGrafter"/>
</dbReference>
<protein>
    <submittedName>
        <fullName evidence="7">ATP-binding cassette, sub-family B (MDR/TAP), member 10</fullName>
    </submittedName>
</protein>
<evidence type="ECO:0000256" key="5">
    <source>
        <dbReference type="SAM" id="SignalP"/>
    </source>
</evidence>
<keyword evidence="7" id="KW-0547">Nucleotide-binding</keyword>
<evidence type="ECO:0000259" key="6">
    <source>
        <dbReference type="PROSITE" id="PS50929"/>
    </source>
</evidence>
<dbReference type="SUPFAM" id="SSF90123">
    <property type="entry name" value="ABC transporter transmembrane region"/>
    <property type="match status" value="1"/>
</dbReference>
<evidence type="ECO:0000313" key="8">
    <source>
        <dbReference type="Proteomes" id="UP000023152"/>
    </source>
</evidence>
<dbReference type="InterPro" id="IPR036640">
    <property type="entry name" value="ABC1_TM_sf"/>
</dbReference>
<dbReference type="EMBL" id="ASPP01021735">
    <property type="protein sequence ID" value="ETO12096.1"/>
    <property type="molecule type" value="Genomic_DNA"/>
</dbReference>
<gene>
    <name evidence="7" type="ORF">RFI_25283</name>
</gene>
<dbReference type="Proteomes" id="UP000023152">
    <property type="component" value="Unassembled WGS sequence"/>
</dbReference>